<feature type="region of interest" description="Disordered" evidence="6">
    <location>
        <begin position="446"/>
        <end position="500"/>
    </location>
</feature>
<evidence type="ECO:0000256" key="6">
    <source>
        <dbReference type="SAM" id="MobiDB-lite"/>
    </source>
</evidence>
<keyword evidence="4" id="KW-0547">Nucleotide-binding</keyword>
<feature type="compositionally biased region" description="Acidic residues" evidence="6">
    <location>
        <begin position="459"/>
        <end position="478"/>
    </location>
</feature>
<evidence type="ECO:0000256" key="2">
    <source>
        <dbReference type="ARBA" id="ARBA00008959"/>
    </source>
</evidence>
<dbReference type="Gene3D" id="1.10.3710.10">
    <property type="entry name" value="DNA polymerase III clamp loader subunits, C-terminal domain"/>
    <property type="match status" value="1"/>
</dbReference>
<dbReference type="InterPro" id="IPR021886">
    <property type="entry name" value="MgsA_C"/>
</dbReference>
<dbReference type="AlphaFoldDB" id="A0AAE1NLA0"/>
<dbReference type="EMBL" id="JAWZYT010005132">
    <property type="protein sequence ID" value="KAK4291506.1"/>
    <property type="molecule type" value="Genomic_DNA"/>
</dbReference>
<dbReference type="InterPro" id="IPR032423">
    <property type="entry name" value="AAA_assoc_2"/>
</dbReference>
<dbReference type="Pfam" id="PF16193">
    <property type="entry name" value="AAA_assoc_2"/>
    <property type="match status" value="1"/>
</dbReference>
<dbReference type="CDD" id="cd18139">
    <property type="entry name" value="HLD_clamp_RarA"/>
    <property type="match status" value="1"/>
</dbReference>
<keyword evidence="3" id="KW-0235">DNA replication</keyword>
<dbReference type="InterPro" id="IPR051314">
    <property type="entry name" value="AAA_ATPase_RarA/MGS1/WRNIP1"/>
</dbReference>
<evidence type="ECO:0000313" key="8">
    <source>
        <dbReference type="EMBL" id="KAK4291506.1"/>
    </source>
</evidence>
<dbReference type="Pfam" id="PF12002">
    <property type="entry name" value="MgsA_C"/>
    <property type="match status" value="1"/>
</dbReference>
<dbReference type="GO" id="GO:0017116">
    <property type="term" value="F:single-stranded DNA helicase activity"/>
    <property type="evidence" value="ECO:0007669"/>
    <property type="project" value="TreeGrafter"/>
</dbReference>
<dbReference type="Gene3D" id="1.20.272.10">
    <property type="match status" value="1"/>
</dbReference>
<dbReference type="InterPro" id="IPR027417">
    <property type="entry name" value="P-loop_NTPase"/>
</dbReference>
<dbReference type="SUPFAM" id="SSF46689">
    <property type="entry name" value="Homeodomain-like"/>
    <property type="match status" value="1"/>
</dbReference>
<dbReference type="PANTHER" id="PTHR13779:SF7">
    <property type="entry name" value="ATPASE WRNIP1"/>
    <property type="match status" value="1"/>
</dbReference>
<dbReference type="InterPro" id="IPR036388">
    <property type="entry name" value="WH-like_DNA-bd_sf"/>
</dbReference>
<dbReference type="Gene3D" id="3.40.50.300">
    <property type="entry name" value="P-loop containing nucleotide triphosphate hydrolases"/>
    <property type="match status" value="1"/>
</dbReference>
<evidence type="ECO:0000313" key="9">
    <source>
        <dbReference type="Proteomes" id="UP001292094"/>
    </source>
</evidence>
<dbReference type="SUPFAM" id="SSF48019">
    <property type="entry name" value="post-AAA+ oligomerization domain-like"/>
    <property type="match status" value="1"/>
</dbReference>
<keyword evidence="5" id="KW-0067">ATP-binding</keyword>
<dbReference type="SMART" id="SM00382">
    <property type="entry name" value="AAA"/>
    <property type="match status" value="1"/>
</dbReference>
<dbReference type="GO" id="GO:0000731">
    <property type="term" value="P:DNA synthesis involved in DNA repair"/>
    <property type="evidence" value="ECO:0007669"/>
    <property type="project" value="TreeGrafter"/>
</dbReference>
<keyword evidence="9" id="KW-1185">Reference proteome</keyword>
<dbReference type="InterPro" id="IPR008921">
    <property type="entry name" value="DNA_pol3_clamp-load_cplx_C"/>
</dbReference>
<dbReference type="GO" id="GO:0016887">
    <property type="term" value="F:ATP hydrolysis activity"/>
    <property type="evidence" value="ECO:0007669"/>
    <property type="project" value="InterPro"/>
</dbReference>
<feature type="domain" description="AAA+ ATPase" evidence="7">
    <location>
        <begin position="304"/>
        <end position="425"/>
    </location>
</feature>
<organism evidence="8 9">
    <name type="scientific">Petrolisthes manimaculis</name>
    <dbReference type="NCBI Taxonomy" id="1843537"/>
    <lineage>
        <taxon>Eukaryota</taxon>
        <taxon>Metazoa</taxon>
        <taxon>Ecdysozoa</taxon>
        <taxon>Arthropoda</taxon>
        <taxon>Crustacea</taxon>
        <taxon>Multicrustacea</taxon>
        <taxon>Malacostraca</taxon>
        <taxon>Eumalacostraca</taxon>
        <taxon>Eucarida</taxon>
        <taxon>Decapoda</taxon>
        <taxon>Pleocyemata</taxon>
        <taxon>Anomura</taxon>
        <taxon>Galatheoidea</taxon>
        <taxon>Porcellanidae</taxon>
        <taxon>Petrolisthes</taxon>
    </lineage>
</organism>
<feature type="compositionally biased region" description="Basic and acidic residues" evidence="6">
    <location>
        <begin position="234"/>
        <end position="249"/>
    </location>
</feature>
<reference evidence="8" key="1">
    <citation type="submission" date="2023-11" db="EMBL/GenBank/DDBJ databases">
        <title>Genome assemblies of two species of porcelain crab, Petrolisthes cinctipes and Petrolisthes manimaculis (Anomura: Porcellanidae).</title>
        <authorList>
            <person name="Angst P."/>
        </authorList>
    </citation>
    <scope>NUCLEOTIDE SEQUENCE</scope>
    <source>
        <strain evidence="8">PB745_02</strain>
        <tissue evidence="8">Gill</tissue>
    </source>
</reference>
<dbReference type="PANTHER" id="PTHR13779">
    <property type="entry name" value="WERNER HELICASE-INTERACTING PROTEIN 1 FAMILY MEMBER"/>
    <property type="match status" value="1"/>
</dbReference>
<comment type="similarity">
    <text evidence="2">Belongs to the AAA ATPase family. RarA/MGS1/WRNIP1 subfamily.</text>
</comment>
<dbReference type="Pfam" id="PF04218">
    <property type="entry name" value="CENP-B_N"/>
    <property type="match status" value="1"/>
</dbReference>
<proteinExistence type="inferred from homology"/>
<dbReference type="FunFam" id="3.40.50.300:FF:000137">
    <property type="entry name" value="Replication-associated recombination protein A"/>
    <property type="match status" value="1"/>
</dbReference>
<feature type="region of interest" description="Disordered" evidence="6">
    <location>
        <begin position="158"/>
        <end position="269"/>
    </location>
</feature>
<dbReference type="GO" id="GO:0006261">
    <property type="term" value="P:DNA-templated DNA replication"/>
    <property type="evidence" value="ECO:0007669"/>
    <property type="project" value="TreeGrafter"/>
</dbReference>
<gene>
    <name evidence="8" type="ORF">Pmani_035668</name>
</gene>
<feature type="compositionally biased region" description="Polar residues" evidence="6">
    <location>
        <begin position="250"/>
        <end position="267"/>
    </location>
</feature>
<feature type="compositionally biased region" description="Polar residues" evidence="6">
    <location>
        <begin position="184"/>
        <end position="217"/>
    </location>
</feature>
<sequence>MAPLEKRKRVNLSIGDKLELINKLEAGVSVARVCEIYGVKKQTVSDIRKAKDKLKEYAVKFDFDSAKDMKGVIHARSHMRKPQSETLEEAVFKCSNIQCYYEHLRTLRELVIREQYQRGTQSKLPVEIDVESPVCGASFPSSRIESHAKACIQARFGDGGDGSGGVQKSGGGTSPVLGKRKCSEPQSPQPQTDAPGTSKPTNPSPSNKKSRQEQVQAWSFLGKSSRGSIGPRQSSRDEERASEPERESGTPKTQAQMGMGRSNNTSCGVPLAERMRPTRLDTYVGQESILSTNSFLRTLLQKDSFTNLILWGPPGCGKTSLANIVSERCRGSERWRFVKMSACTSGVGDVKAVVKEANSSQQLRSRRTIIFLDEVHRFNKAQQDVFLPHVESGLITLIGATTENPSFTLNSALLSRCRVIVLEALQPAHIRKIMRRTLRQLKVRIEDSEAMNENGETGEHDEDESSSEEETEEEEETEGNEKTRQSNGTTQVSQSSGKMSGEALRWVSEMSGGDARCALNTLQILLDTHTTGLITRDHAKEALQRSHVLYDRKGDEHYNFASALQKSIRGGDDNAALYWTMRMIQGGEDPRFIARRLLRTAAEDIGLGAPEALTMATSTMQAVQMLGMPESDVILAQCAVYLARCQHNPEVYLAMAQVKDMIQNSPGPLPPVPLHLRNASTKLMKDLGYGRGYSHNPQHIRNISYMPDTLKGVKFFKSKPK</sequence>
<feature type="compositionally biased region" description="Polar residues" evidence="6">
    <location>
        <begin position="485"/>
        <end position="498"/>
    </location>
</feature>
<dbReference type="CDD" id="cd00009">
    <property type="entry name" value="AAA"/>
    <property type="match status" value="1"/>
</dbReference>
<dbReference type="Gene3D" id="1.10.8.60">
    <property type="match status" value="1"/>
</dbReference>
<dbReference type="GO" id="GO:0003677">
    <property type="term" value="F:DNA binding"/>
    <property type="evidence" value="ECO:0007669"/>
    <property type="project" value="InterPro"/>
</dbReference>
<evidence type="ECO:0000259" key="7">
    <source>
        <dbReference type="SMART" id="SM00382"/>
    </source>
</evidence>
<name>A0AAE1NLA0_9EUCA</name>
<dbReference type="FunFam" id="1.20.272.10:FF:000001">
    <property type="entry name" value="Putative AAA family ATPase"/>
    <property type="match status" value="1"/>
</dbReference>
<dbReference type="SUPFAM" id="SSF52540">
    <property type="entry name" value="P-loop containing nucleoside triphosphate hydrolases"/>
    <property type="match status" value="1"/>
</dbReference>
<dbReference type="InterPro" id="IPR003593">
    <property type="entry name" value="AAA+_ATPase"/>
</dbReference>
<dbReference type="GO" id="GO:0005524">
    <property type="term" value="F:ATP binding"/>
    <property type="evidence" value="ECO:0007669"/>
    <property type="project" value="UniProtKB-KW"/>
</dbReference>
<dbReference type="Gene3D" id="1.10.10.10">
    <property type="entry name" value="Winged helix-like DNA-binding domain superfamily/Winged helix DNA-binding domain"/>
    <property type="match status" value="1"/>
</dbReference>
<dbReference type="InterPro" id="IPR003959">
    <property type="entry name" value="ATPase_AAA_core"/>
</dbReference>
<evidence type="ECO:0000256" key="5">
    <source>
        <dbReference type="ARBA" id="ARBA00022840"/>
    </source>
</evidence>
<dbReference type="InterPro" id="IPR009057">
    <property type="entry name" value="Homeodomain-like_sf"/>
</dbReference>
<evidence type="ECO:0000256" key="4">
    <source>
        <dbReference type="ARBA" id="ARBA00022741"/>
    </source>
</evidence>
<evidence type="ECO:0000256" key="1">
    <source>
        <dbReference type="ARBA" id="ARBA00004123"/>
    </source>
</evidence>
<dbReference type="Pfam" id="PF00004">
    <property type="entry name" value="AAA"/>
    <property type="match status" value="1"/>
</dbReference>
<dbReference type="GO" id="GO:0005634">
    <property type="term" value="C:nucleus"/>
    <property type="evidence" value="ECO:0007669"/>
    <property type="project" value="UniProtKB-SubCell"/>
</dbReference>
<feature type="compositionally biased region" description="Gly residues" evidence="6">
    <location>
        <begin position="158"/>
        <end position="173"/>
    </location>
</feature>
<protein>
    <recommendedName>
        <fullName evidence="7">AAA+ ATPase domain-containing protein</fullName>
    </recommendedName>
</protein>
<dbReference type="Proteomes" id="UP001292094">
    <property type="component" value="Unassembled WGS sequence"/>
</dbReference>
<dbReference type="InterPro" id="IPR007889">
    <property type="entry name" value="HTH_Psq"/>
</dbReference>
<dbReference type="GO" id="GO:0008047">
    <property type="term" value="F:enzyme activator activity"/>
    <property type="evidence" value="ECO:0007669"/>
    <property type="project" value="TreeGrafter"/>
</dbReference>
<evidence type="ECO:0000256" key="3">
    <source>
        <dbReference type="ARBA" id="ARBA00022705"/>
    </source>
</evidence>
<comment type="subcellular location">
    <subcellularLocation>
        <location evidence="1">Nucleus</location>
    </subcellularLocation>
</comment>
<comment type="caution">
    <text evidence="8">The sequence shown here is derived from an EMBL/GenBank/DDBJ whole genome shotgun (WGS) entry which is preliminary data.</text>
</comment>
<accession>A0AAE1NLA0</accession>